<dbReference type="Proteomes" id="UP000284842">
    <property type="component" value="Unassembled WGS sequence"/>
</dbReference>
<evidence type="ECO:0000313" key="3">
    <source>
        <dbReference type="Proteomes" id="UP000284842"/>
    </source>
</evidence>
<dbReference type="AlphaFoldDB" id="A0A409YFI2"/>
<sequence length="376" mass="42406">MKKFNQTPARKYPTTQHLLNKSQCDHRLAILKEAYDDALKSYPIYLPRPRAADIFALPRIHTILAETPPHIQITKEMLNITETTLPAIMGDVKAVINSKLLSLVRQGLRNASYDEATVLELATTVFRGPSSSERGMTASEATSCTVSSSRNKDEQANNLFDLLSVLNGDIWNTSGSITFDCTGHNAACRLLKLCEVDPTTTTISEMNELDPIIECIGCNKLRSGRLVMTWSRAIKHALNCRHANNPSNFVLIRGTEAQKARLGIKASLEKGPYLRYKYRNAPPARSVCMHCGHQEDMPGAMRLHLQDIHSGSLSAEFRLWPSRARDSRNMGCDWEDFKEEEEEEEEEYDDSEDDDENESEEEEQESESEGDEYSDE</sequence>
<evidence type="ECO:0000256" key="1">
    <source>
        <dbReference type="SAM" id="MobiDB-lite"/>
    </source>
</evidence>
<comment type="caution">
    <text evidence="2">The sequence shown here is derived from an EMBL/GenBank/DDBJ whole genome shotgun (WGS) entry which is preliminary data.</text>
</comment>
<keyword evidence="3" id="KW-1185">Reference proteome</keyword>
<feature type="region of interest" description="Disordered" evidence="1">
    <location>
        <begin position="330"/>
        <end position="376"/>
    </location>
</feature>
<organism evidence="2 3">
    <name type="scientific">Panaeolus cyanescens</name>
    <dbReference type="NCBI Taxonomy" id="181874"/>
    <lineage>
        <taxon>Eukaryota</taxon>
        <taxon>Fungi</taxon>
        <taxon>Dikarya</taxon>
        <taxon>Basidiomycota</taxon>
        <taxon>Agaricomycotina</taxon>
        <taxon>Agaricomycetes</taxon>
        <taxon>Agaricomycetidae</taxon>
        <taxon>Agaricales</taxon>
        <taxon>Agaricineae</taxon>
        <taxon>Galeropsidaceae</taxon>
        <taxon>Panaeolus</taxon>
    </lineage>
</organism>
<dbReference type="InParanoid" id="A0A409YFI2"/>
<reference evidence="2 3" key="1">
    <citation type="journal article" date="2018" name="Evol. Lett.">
        <title>Horizontal gene cluster transfer increased hallucinogenic mushroom diversity.</title>
        <authorList>
            <person name="Reynolds H.T."/>
            <person name="Vijayakumar V."/>
            <person name="Gluck-Thaler E."/>
            <person name="Korotkin H.B."/>
            <person name="Matheny P.B."/>
            <person name="Slot J.C."/>
        </authorList>
    </citation>
    <scope>NUCLEOTIDE SEQUENCE [LARGE SCALE GENOMIC DNA]</scope>
    <source>
        <strain evidence="2 3">2629</strain>
    </source>
</reference>
<protein>
    <submittedName>
        <fullName evidence="2">Uncharacterized protein</fullName>
    </submittedName>
</protein>
<evidence type="ECO:0000313" key="2">
    <source>
        <dbReference type="EMBL" id="PPR01751.1"/>
    </source>
</evidence>
<accession>A0A409YFI2</accession>
<feature type="compositionally biased region" description="Acidic residues" evidence="1">
    <location>
        <begin position="333"/>
        <end position="376"/>
    </location>
</feature>
<name>A0A409YFI2_9AGAR</name>
<gene>
    <name evidence="2" type="ORF">CVT24_001571</name>
</gene>
<dbReference type="OrthoDB" id="2322499at2759"/>
<dbReference type="EMBL" id="NHTK01001220">
    <property type="protein sequence ID" value="PPR01751.1"/>
    <property type="molecule type" value="Genomic_DNA"/>
</dbReference>
<proteinExistence type="predicted"/>